<accession>A0A505IDI8</accession>
<dbReference type="EMBL" id="NKJJ02000004">
    <property type="protein sequence ID" value="TPR11386.1"/>
    <property type="molecule type" value="Genomic_DNA"/>
</dbReference>
<evidence type="ECO:0000313" key="1">
    <source>
        <dbReference type="EMBL" id="TPR11386.1"/>
    </source>
</evidence>
<proteinExistence type="predicted"/>
<dbReference type="AlphaFoldDB" id="A0A505IDI8"/>
<reference evidence="2" key="1">
    <citation type="submission" date="2018-10" db="EMBL/GenBank/DDBJ databases">
        <title>FDA dAtabase for Regulatory Grade micrObial Sequences (FDA-ARGOS): Supporting development and validation of Infectious Disease Dx tests.</title>
        <authorList>
            <person name="Kerrigan L."/>
            <person name="Tallon L."/>
            <person name="Sadzewicz L."/>
            <person name="Sengamalay N."/>
            <person name="Ott S."/>
            <person name="Godinez A."/>
            <person name="Nagaraj S."/>
            <person name="Vavikolanu K."/>
            <person name="Nadendla S."/>
            <person name="George J."/>
            <person name="Sichtig H."/>
        </authorList>
    </citation>
    <scope>NUCLEOTIDE SEQUENCE [LARGE SCALE GENOMIC DNA]</scope>
    <source>
        <strain evidence="2">FDAARGOS_311</strain>
    </source>
</reference>
<protein>
    <submittedName>
        <fullName evidence="1">Uncharacterized protein</fullName>
    </submittedName>
</protein>
<dbReference type="Proteomes" id="UP000197666">
    <property type="component" value="Unassembled WGS sequence"/>
</dbReference>
<sequence>MATQEQTLPSFRKQRKGFLKRIGFSGVIYDDASWRNVLWNEEKDGLVVNDFESPPQKKNKPCNGDNEVSVASDATLATKVFHTTYCKSSWGLWIHDDA</sequence>
<comment type="caution">
    <text evidence="1">The sequence shown here is derived from an EMBL/GenBank/DDBJ whole genome shotgun (WGS) entry which is preliminary data.</text>
</comment>
<name>A0A505IDI8_ASPNG</name>
<evidence type="ECO:0000313" key="2">
    <source>
        <dbReference type="Proteomes" id="UP000197666"/>
    </source>
</evidence>
<organism evidence="1 2">
    <name type="scientific">Aspergillus niger</name>
    <dbReference type="NCBI Taxonomy" id="5061"/>
    <lineage>
        <taxon>Eukaryota</taxon>
        <taxon>Fungi</taxon>
        <taxon>Dikarya</taxon>
        <taxon>Ascomycota</taxon>
        <taxon>Pezizomycotina</taxon>
        <taxon>Eurotiomycetes</taxon>
        <taxon>Eurotiomycetidae</taxon>
        <taxon>Eurotiales</taxon>
        <taxon>Aspergillaceae</taxon>
        <taxon>Aspergillus</taxon>
        <taxon>Aspergillus subgen. Circumdati</taxon>
    </lineage>
</organism>
<gene>
    <name evidence="1" type="ORF">CAN33_0048455</name>
</gene>